<feature type="compositionally biased region" description="Low complexity" evidence="1">
    <location>
        <begin position="234"/>
        <end position="243"/>
    </location>
</feature>
<name>A0A1B6KUD4_9HEMI</name>
<evidence type="ECO:0000313" key="2">
    <source>
        <dbReference type="EMBL" id="JAT15011.1"/>
    </source>
</evidence>
<feature type="compositionally biased region" description="Basic and acidic residues" evidence="1">
    <location>
        <begin position="93"/>
        <end position="107"/>
    </location>
</feature>
<evidence type="ECO:0000256" key="1">
    <source>
        <dbReference type="SAM" id="MobiDB-lite"/>
    </source>
</evidence>
<feature type="compositionally biased region" description="Low complexity" evidence="1">
    <location>
        <begin position="175"/>
        <end position="199"/>
    </location>
</feature>
<dbReference type="AlphaFoldDB" id="A0A1B6KUD4"/>
<feature type="compositionally biased region" description="Polar residues" evidence="1">
    <location>
        <begin position="154"/>
        <end position="165"/>
    </location>
</feature>
<feature type="region of interest" description="Disordered" evidence="1">
    <location>
        <begin position="80"/>
        <end position="255"/>
    </location>
</feature>
<reference evidence="2" key="1">
    <citation type="submission" date="2015-11" db="EMBL/GenBank/DDBJ databases">
        <title>De novo transcriptome assembly of four potential Pierce s Disease insect vectors from Arizona vineyards.</title>
        <authorList>
            <person name="Tassone E.E."/>
        </authorList>
    </citation>
    <scope>NUCLEOTIDE SEQUENCE</scope>
</reference>
<gene>
    <name evidence="2" type="ORF">g.27407</name>
</gene>
<protein>
    <submittedName>
        <fullName evidence="2">Uncharacterized protein</fullName>
    </submittedName>
</protein>
<accession>A0A1B6KUD4</accession>
<dbReference type="EMBL" id="GEBQ01024966">
    <property type="protein sequence ID" value="JAT15011.1"/>
    <property type="molecule type" value="Transcribed_RNA"/>
</dbReference>
<organism evidence="2">
    <name type="scientific">Graphocephala atropunctata</name>
    <dbReference type="NCBI Taxonomy" id="36148"/>
    <lineage>
        <taxon>Eukaryota</taxon>
        <taxon>Metazoa</taxon>
        <taxon>Ecdysozoa</taxon>
        <taxon>Arthropoda</taxon>
        <taxon>Hexapoda</taxon>
        <taxon>Insecta</taxon>
        <taxon>Pterygota</taxon>
        <taxon>Neoptera</taxon>
        <taxon>Paraneoptera</taxon>
        <taxon>Hemiptera</taxon>
        <taxon>Auchenorrhyncha</taxon>
        <taxon>Membracoidea</taxon>
        <taxon>Cicadellidae</taxon>
        <taxon>Cicadellinae</taxon>
        <taxon>Cicadellini</taxon>
        <taxon>Graphocephala</taxon>
    </lineage>
</organism>
<feature type="compositionally biased region" description="Low complexity" evidence="1">
    <location>
        <begin position="108"/>
        <end position="121"/>
    </location>
</feature>
<feature type="compositionally biased region" description="Polar residues" evidence="1">
    <location>
        <begin position="200"/>
        <end position="214"/>
    </location>
</feature>
<sequence length="444" mass="49153">MFSYQDLFANRKRNFDNTAVNNESSKMSMSTKTPKLSQFDIADTVKPSDFRIRCGVQEYNVQRWQDVFFVQACPAGTKELPKKNSFHYASRPLKTEEEILKRQDSKAGQKSQKSSSNSSKKPTMSLIKKRSPPPSKTKPVLKKNRFLLAKRQSSHTTSSCNKTEVTSVARKRSRSATSRSSTTSSSSTTLVDSTTSSGSKQESPAVTNVSNHTRSCAAKPYSSLDKGNKGSQSKTNKTTTTNKRPVNLSSDEKSTISVPTKVAKIMKSNTNAGYTNTEMSKTVNKTIKEPKDALSQSMLETTQSIKKMKNDCSTTVKSRAASEDNGVKSILKEHPNVKKISKDILNVVSQGIKRNISNIHKNITLLNDTKSNAKTSALSSEDGSKAVVKEDKNAIAKRREFLAKVNQAIRLQKVFIIGSQGKIARTYIPVRNALRARGWIDKFD</sequence>
<proteinExistence type="predicted"/>